<accession>A0A1K2IWF9</accession>
<evidence type="ECO:0000313" key="1">
    <source>
        <dbReference type="EMBL" id="SFZ96091.1"/>
    </source>
</evidence>
<evidence type="ECO:0000313" key="2">
    <source>
        <dbReference type="Proteomes" id="UP000182034"/>
    </source>
</evidence>
<dbReference type="RefSeq" id="WP_072411654.1">
    <property type="nucleotide sequence ID" value="NZ_FPKW01000015.1"/>
</dbReference>
<dbReference type="InterPro" id="IPR022385">
    <property type="entry name" value="Rhs_assc_core"/>
</dbReference>
<dbReference type="EMBL" id="FPKW01000015">
    <property type="protein sequence ID" value="SFZ96091.1"/>
    <property type="molecule type" value="Genomic_DNA"/>
</dbReference>
<gene>
    <name evidence="1" type="ORF">SAMN05216324_11587</name>
</gene>
<reference evidence="2" key="1">
    <citation type="submission" date="2016-10" db="EMBL/GenBank/DDBJ databases">
        <authorList>
            <person name="Varghese N."/>
            <person name="Submissions S."/>
        </authorList>
    </citation>
    <scope>NUCLEOTIDE SEQUENCE [LARGE SCALE GENOMIC DNA]</scope>
    <source>
        <strain evidence="2">SUR2</strain>
    </source>
</reference>
<protein>
    <submittedName>
        <fullName evidence="1">RHS repeat-associated core domain-containing protein</fullName>
    </submittedName>
</protein>
<dbReference type="InterPro" id="IPR050708">
    <property type="entry name" value="T6SS_VgrG/RHS"/>
</dbReference>
<dbReference type="Gene3D" id="2.180.10.10">
    <property type="entry name" value="RHS repeat-associated core"/>
    <property type="match status" value="1"/>
</dbReference>
<name>A0A1K2IWF9_9FLAO</name>
<dbReference type="Proteomes" id="UP000182034">
    <property type="component" value="Unassembled WGS sequence"/>
</dbReference>
<proteinExistence type="predicted"/>
<dbReference type="OrthoDB" id="681054at2"/>
<sequence length="485" mass="52242">MYRADGIKLEKNAVNSVAGYNTLTTTIEKTDYLDGFQYYKKEITTSGGGPGGGPEFEMMTARAMEPQAFSLDGPIGPIDPTIDPPFGGGGIIVDAKTPDLQFFPTAEGFYDYQKNQYIYSYTDHLGNVRLSFGRNSTGVLEIVDNNDYYPFGMNHLKTGNAYFGQGSYKSYKFLGQELQESGIYDMNARFYMPDVGRFGTHDPLSESTIDPYGYAYNNPIMFVDPTGLKGEPVIPPNSLGGANNPHPIEEVVVNKSGTINSTPALVMMPSNCLVCNGGSVIQAPMIQNMPPPMVPTQTPSQNWYGAAGKGNWFFGTGAILTGFAGIVQSRQLYKQGVRRGISVNYALKGRNLSQFGKAAMTDATLPFSKIGKIGEGLGTASFFLGVAFDGIGVLNYLDNPNSANSVHPAKFGLNTVMGVVGNWGGPVGASVGTLYFGVDNFYDGSSGSGWPGFFNGVNIDQKMLDEGFNQAGPYRYNIMGAHEPK</sequence>
<dbReference type="STRING" id="1612149.SAMN05216324_11587"/>
<dbReference type="NCBIfam" id="TIGR03696">
    <property type="entry name" value="Rhs_assc_core"/>
    <property type="match status" value="1"/>
</dbReference>
<dbReference type="PANTHER" id="PTHR32305:SF15">
    <property type="entry name" value="PROTEIN RHSA-RELATED"/>
    <property type="match status" value="1"/>
</dbReference>
<organism evidence="1 2">
    <name type="scientific">Chryseobacterium limigenitum</name>
    <dbReference type="NCBI Taxonomy" id="1612149"/>
    <lineage>
        <taxon>Bacteria</taxon>
        <taxon>Pseudomonadati</taxon>
        <taxon>Bacteroidota</taxon>
        <taxon>Flavobacteriia</taxon>
        <taxon>Flavobacteriales</taxon>
        <taxon>Weeksellaceae</taxon>
        <taxon>Chryseobacterium group</taxon>
        <taxon>Chryseobacterium</taxon>
    </lineage>
</organism>
<dbReference type="AlphaFoldDB" id="A0A1K2IWF9"/>
<dbReference type="PANTHER" id="PTHR32305">
    <property type="match status" value="1"/>
</dbReference>
<keyword evidence="2" id="KW-1185">Reference proteome</keyword>